<feature type="non-terminal residue" evidence="1">
    <location>
        <position position="1"/>
    </location>
</feature>
<dbReference type="AlphaFoldDB" id="A0A162C8Q2"/>
<reference evidence="1 2" key="1">
    <citation type="submission" date="2016-03" db="EMBL/GenBank/DDBJ databases">
        <title>EvidentialGene: Evidence-directed Construction of Genes on Genomes.</title>
        <authorList>
            <person name="Gilbert D.G."/>
            <person name="Choi J.-H."/>
            <person name="Mockaitis K."/>
            <person name="Colbourne J."/>
            <person name="Pfrender M."/>
        </authorList>
    </citation>
    <scope>NUCLEOTIDE SEQUENCE [LARGE SCALE GENOMIC DNA]</scope>
    <source>
        <strain evidence="1 2">Xinb3</strain>
        <tissue evidence="1">Complete organism</tissue>
    </source>
</reference>
<accession>A0A162C8Q2</accession>
<dbReference type="EMBL" id="LRGB01005050">
    <property type="protein sequence ID" value="KZS02191.1"/>
    <property type="molecule type" value="Genomic_DNA"/>
</dbReference>
<evidence type="ECO:0000313" key="2">
    <source>
        <dbReference type="Proteomes" id="UP000076858"/>
    </source>
</evidence>
<protein>
    <submittedName>
        <fullName evidence="1">Uncharacterized protein</fullName>
    </submittedName>
</protein>
<organism evidence="1 2">
    <name type="scientific">Daphnia magna</name>
    <dbReference type="NCBI Taxonomy" id="35525"/>
    <lineage>
        <taxon>Eukaryota</taxon>
        <taxon>Metazoa</taxon>
        <taxon>Ecdysozoa</taxon>
        <taxon>Arthropoda</taxon>
        <taxon>Crustacea</taxon>
        <taxon>Branchiopoda</taxon>
        <taxon>Diplostraca</taxon>
        <taxon>Cladocera</taxon>
        <taxon>Anomopoda</taxon>
        <taxon>Daphniidae</taxon>
        <taxon>Daphnia</taxon>
    </lineage>
</organism>
<comment type="caution">
    <text evidence="1">The sequence shown here is derived from an EMBL/GenBank/DDBJ whole genome shotgun (WGS) entry which is preliminary data.</text>
</comment>
<name>A0A162C8Q2_9CRUS</name>
<proteinExistence type="predicted"/>
<gene>
    <name evidence="1" type="ORF">APZ42_000866</name>
</gene>
<evidence type="ECO:0000313" key="1">
    <source>
        <dbReference type="EMBL" id="KZS02191.1"/>
    </source>
</evidence>
<keyword evidence="2" id="KW-1185">Reference proteome</keyword>
<sequence>KYIIFLFSPIGPERTNTAGRNSALATQHPILVYSSYEEPKGWPSVATLQVFQTSETSRARPALITF</sequence>
<dbReference type="Proteomes" id="UP000076858">
    <property type="component" value="Unassembled WGS sequence"/>
</dbReference>